<feature type="coiled-coil region" evidence="8">
    <location>
        <begin position="660"/>
        <end position="694"/>
    </location>
</feature>
<dbReference type="GO" id="GO:1905349">
    <property type="term" value="P:ciliary transition zone assembly"/>
    <property type="evidence" value="ECO:0007669"/>
    <property type="project" value="TreeGrafter"/>
</dbReference>
<keyword evidence="6" id="KW-0206">Cytoskeleton</keyword>
<feature type="coiled-coil region" evidence="8">
    <location>
        <begin position="1282"/>
        <end position="1380"/>
    </location>
</feature>
<dbReference type="EMBL" id="JASPKZ010010655">
    <property type="protein sequence ID" value="KAJ9574107.1"/>
    <property type="molecule type" value="Genomic_DNA"/>
</dbReference>
<organism evidence="9 10">
    <name type="scientific">Diploptera punctata</name>
    <name type="common">Pacific beetle cockroach</name>
    <dbReference type="NCBI Taxonomy" id="6984"/>
    <lineage>
        <taxon>Eukaryota</taxon>
        <taxon>Metazoa</taxon>
        <taxon>Ecdysozoa</taxon>
        <taxon>Arthropoda</taxon>
        <taxon>Hexapoda</taxon>
        <taxon>Insecta</taxon>
        <taxon>Pterygota</taxon>
        <taxon>Neoptera</taxon>
        <taxon>Polyneoptera</taxon>
        <taxon>Dictyoptera</taxon>
        <taxon>Blattodea</taxon>
        <taxon>Blaberoidea</taxon>
        <taxon>Blaberidae</taxon>
        <taxon>Diplopterinae</taxon>
        <taxon>Diploptera</taxon>
    </lineage>
</organism>
<dbReference type="GO" id="GO:0035869">
    <property type="term" value="C:ciliary transition zone"/>
    <property type="evidence" value="ECO:0007669"/>
    <property type="project" value="TreeGrafter"/>
</dbReference>
<keyword evidence="4" id="KW-0970">Cilium biogenesis/degradation</keyword>
<feature type="coiled-coil region" evidence="8">
    <location>
        <begin position="718"/>
        <end position="891"/>
    </location>
</feature>
<evidence type="ECO:0008006" key="11">
    <source>
        <dbReference type="Google" id="ProtNLM"/>
    </source>
</evidence>
<reference evidence="9" key="2">
    <citation type="submission" date="2023-05" db="EMBL/GenBank/DDBJ databases">
        <authorList>
            <person name="Fouks B."/>
        </authorList>
    </citation>
    <scope>NUCLEOTIDE SEQUENCE</scope>
    <source>
        <strain evidence="9">Stay&amp;Tobe</strain>
        <tissue evidence="9">Testes</tissue>
    </source>
</reference>
<dbReference type="GO" id="GO:0097711">
    <property type="term" value="P:ciliary basal body-plasma membrane docking"/>
    <property type="evidence" value="ECO:0007669"/>
    <property type="project" value="TreeGrafter"/>
</dbReference>
<protein>
    <recommendedName>
        <fullName evidence="11">Centrosomal protein of 290 kDa</fullName>
    </recommendedName>
</protein>
<keyword evidence="10" id="KW-1185">Reference proteome</keyword>
<dbReference type="PANTHER" id="PTHR18879">
    <property type="entry name" value="CENTROSOMAL PROTEIN OF 290 KDA"/>
    <property type="match status" value="1"/>
</dbReference>
<evidence type="ECO:0000256" key="6">
    <source>
        <dbReference type="ARBA" id="ARBA00023212"/>
    </source>
</evidence>
<keyword evidence="7" id="KW-0966">Cell projection</keyword>
<dbReference type="PANTHER" id="PTHR18879:SF20">
    <property type="entry name" value="CENTROSOMAL PROTEIN OF 290 KDA"/>
    <property type="match status" value="1"/>
</dbReference>
<feature type="coiled-coil region" evidence="8">
    <location>
        <begin position="324"/>
        <end position="410"/>
    </location>
</feature>
<feature type="coiled-coil region" evidence="8">
    <location>
        <begin position="1193"/>
        <end position="1227"/>
    </location>
</feature>
<sequence>MVQLDWKRLLSLSPEDLSEEEKDDLYGTLIWYTPEPNIDAEHLKVLFTVTQDVLKYKGEQVESLVVELDDLAMRQGEEEARRHQNLIEEIEELKAQLVLSKRNESHISGEGTEIEELRQELVKCEMHNEELLTELKARERDISTEKRESEKFAGQVAQLEREKLELQRELIALQNESTEQRNTVQHLDSPEKQQEMAELIRQKNKHISQLLNDVEEQNIALRTQVQELVEQKLRRDSQLDDFSEALDSRVEEWKTLQIGVDPTAMGNLKNQLQQAEQKIQLLESKLKDAEEDAHTKAQEATEMIIQLREYESGEYGLAEAVSEIKELRQQCRVRDKQIEELVQASNKLQSEAGQLEEQNLAFREQLGMPEGSPIRVDGILAQRKKEQLLMKVLQQQAERLEEEKLQLKLEGKLKEMTDENEALRKGMHEILDSIHNQDEVSTVQVESQSLERLLEALDLRHVSGWYHPAMRLQAQLNSVEGSNAVLREQLRLTRGSQSSQKLQKALLRIEQLEQNSEIQNPMKAVVCDKLKLPSDIPLSSAEIISKLNMHLLHVINEYEKEEEQNKQLEKKLEELNKNFSIMRHQMGLLYKQHSEEKSDWKKLQTDLEKERENLKEKAETLQVKLNEYEQHWTALGEGEEDQKKLMSESAQQIAVTMANNVVLERKCKALQNLENQLRKENNKLKDDIASIECMVTQRIGELQRHKSMLQESVPLTTMEVANKQYNELITKYRDLLQKEQTLVCESRLAARLEAELAALQKDKEELQNALQQAREKVHSLEILIEAVNKDTISLLSKKLATIELKELGERQRADHADKMYNILKGQLTQLEERNAELESQSNALVQQNLELQQVERDLRDNLLTFVSRDELQDVQNKLRKCEQEKVFEKDQLKEISDIAQDQIRNLELWKLSQEYQLDYMRRQILELQSTSDERSVIAKLNHELLSSRLSESASHKKVQQLQNEISKLRSHSLRQEVQLDEKEQALNHLKTQLTTRCRSLHQVIQDLRRQYSGSVPLSTHERLVFSLRRLGDERRVAIEKMHVAMKTAHEAVTAREEAELLLNSLQELKAAIYSPQEHKQLIEWHNKNTELRLKELKSRRQAEMLQSELMQTEERLHRLENHVATLEQQQISTERDFEQAQLAWEQMQSELYKQLAEYEMAVGVKKSHPEPEPAVIQADNPVVDQLKQALSLVSSQSQSLLKYEAELAQLRSKVSSLTQQLEEKDLLLLAKEKTLSEMQVQLLSSRRTAPTLDHPPEDIKLEEDNTEKLALKATIESLHNIVNQKEETIGRYQKLLKESRDEHSQAAEKFQEELHNLHISLNTLQQTHSKLKSRLRNTSPSRKPIQNMVDQLEEQHNAELVKYKEESQRYHLEAESAKQDLGLVQEELKKQVEAAQRGPSAVMQNCITMLKNQLKQKEAQEQLLQQTISDLQ</sequence>
<evidence type="ECO:0000256" key="3">
    <source>
        <dbReference type="ARBA" id="ARBA00022490"/>
    </source>
</evidence>
<dbReference type="GO" id="GO:0034451">
    <property type="term" value="C:centriolar satellite"/>
    <property type="evidence" value="ECO:0007669"/>
    <property type="project" value="TreeGrafter"/>
</dbReference>
<feature type="coiled-coil region" evidence="8">
    <location>
        <begin position="265"/>
        <end position="299"/>
    </location>
</feature>
<dbReference type="InterPro" id="IPR026201">
    <property type="entry name" value="Cep290"/>
</dbReference>
<dbReference type="Proteomes" id="UP001233999">
    <property type="component" value="Unassembled WGS sequence"/>
</dbReference>
<evidence type="ECO:0000313" key="9">
    <source>
        <dbReference type="EMBL" id="KAJ9574107.1"/>
    </source>
</evidence>
<dbReference type="GO" id="GO:1905515">
    <property type="term" value="P:non-motile cilium assembly"/>
    <property type="evidence" value="ECO:0007669"/>
    <property type="project" value="TreeGrafter"/>
</dbReference>
<comment type="caution">
    <text evidence="9">The sequence shown here is derived from an EMBL/GenBank/DDBJ whole genome shotgun (WGS) entry which is preliminary data.</text>
</comment>
<keyword evidence="5 8" id="KW-0175">Coiled coil</keyword>
<evidence type="ECO:0000256" key="8">
    <source>
        <dbReference type="SAM" id="Coils"/>
    </source>
</evidence>
<evidence type="ECO:0000256" key="7">
    <source>
        <dbReference type="ARBA" id="ARBA00023273"/>
    </source>
</evidence>
<feature type="coiled-coil region" evidence="8">
    <location>
        <begin position="1051"/>
        <end position="1136"/>
    </location>
</feature>
<accession>A0AAD8E2I6</accession>
<comment type="subcellular location">
    <subcellularLocation>
        <location evidence="1">Cytoplasm</location>
        <location evidence="1">Cytoskeleton</location>
        <location evidence="1">Cilium basal body</location>
    </subcellularLocation>
    <subcellularLocation>
        <location evidence="2">Cytoplasm</location>
        <location evidence="2">Cytoskeleton</location>
        <location evidence="2">Microtubule organizing center</location>
        <location evidence="2">Centrosome</location>
    </subcellularLocation>
</comment>
<name>A0AAD8E2I6_DIPPU</name>
<feature type="coiled-coil region" evidence="8">
    <location>
        <begin position="469"/>
        <end position="515"/>
    </location>
</feature>
<evidence type="ECO:0000256" key="5">
    <source>
        <dbReference type="ARBA" id="ARBA00023054"/>
    </source>
</evidence>
<evidence type="ECO:0000313" key="10">
    <source>
        <dbReference type="Proteomes" id="UP001233999"/>
    </source>
</evidence>
<feature type="coiled-coil region" evidence="8">
    <location>
        <begin position="551"/>
        <end position="631"/>
    </location>
</feature>
<evidence type="ECO:0000256" key="4">
    <source>
        <dbReference type="ARBA" id="ARBA00022794"/>
    </source>
</evidence>
<gene>
    <name evidence="9" type="ORF">L9F63_008521</name>
</gene>
<reference evidence="9" key="1">
    <citation type="journal article" date="2023" name="IScience">
        <title>Live-bearing cockroach genome reveals convergent evolutionary mechanisms linked to viviparity in insects and beyond.</title>
        <authorList>
            <person name="Fouks B."/>
            <person name="Harrison M.C."/>
            <person name="Mikhailova A.A."/>
            <person name="Marchal E."/>
            <person name="English S."/>
            <person name="Carruthers M."/>
            <person name="Jennings E.C."/>
            <person name="Chiamaka E.L."/>
            <person name="Frigard R.A."/>
            <person name="Pippel M."/>
            <person name="Attardo G.M."/>
            <person name="Benoit J.B."/>
            <person name="Bornberg-Bauer E."/>
            <person name="Tobe S.S."/>
        </authorList>
    </citation>
    <scope>NUCLEOTIDE SEQUENCE</scope>
    <source>
        <strain evidence="9">Stay&amp;Tobe</strain>
    </source>
</reference>
<evidence type="ECO:0000256" key="2">
    <source>
        <dbReference type="ARBA" id="ARBA00004300"/>
    </source>
</evidence>
<feature type="coiled-coil region" evidence="8">
    <location>
        <begin position="73"/>
        <end position="231"/>
    </location>
</feature>
<proteinExistence type="predicted"/>
<feature type="non-terminal residue" evidence="9">
    <location>
        <position position="1"/>
    </location>
</feature>
<keyword evidence="3" id="KW-0963">Cytoplasm</keyword>
<evidence type="ECO:0000256" key="1">
    <source>
        <dbReference type="ARBA" id="ARBA00004120"/>
    </source>
</evidence>